<evidence type="ECO:0000259" key="6">
    <source>
        <dbReference type="PROSITE" id="PS51044"/>
    </source>
</evidence>
<reference evidence="9" key="1">
    <citation type="submission" date="2016-06" db="UniProtKB">
        <authorList>
            <consortium name="WormBaseParasite"/>
        </authorList>
    </citation>
    <scope>IDENTIFICATION</scope>
</reference>
<feature type="region of interest" description="Disordered" evidence="5">
    <location>
        <begin position="227"/>
        <end position="258"/>
    </location>
</feature>
<dbReference type="EMBL" id="UZAM01008847">
    <property type="protein sequence ID" value="VDP06663.1"/>
    <property type="molecule type" value="Genomic_DNA"/>
</dbReference>
<feature type="domain" description="SP-RING-type" evidence="6">
    <location>
        <begin position="67"/>
        <end position="149"/>
    </location>
</feature>
<dbReference type="PANTHER" id="PTHR10782">
    <property type="entry name" value="ZINC FINGER MIZ DOMAIN-CONTAINING PROTEIN"/>
    <property type="match status" value="1"/>
</dbReference>
<proteinExistence type="predicted"/>
<evidence type="ECO:0000313" key="8">
    <source>
        <dbReference type="Proteomes" id="UP000270296"/>
    </source>
</evidence>
<dbReference type="Proteomes" id="UP000270296">
    <property type="component" value="Unassembled WGS sequence"/>
</dbReference>
<protein>
    <submittedName>
        <fullName evidence="9">SP-RING-type domain-containing protein</fullName>
    </submittedName>
</protein>
<gene>
    <name evidence="7" type="ORF">SBAD_LOCUS5227</name>
</gene>
<dbReference type="Pfam" id="PF02891">
    <property type="entry name" value="zf-MIZ"/>
    <property type="match status" value="1"/>
</dbReference>
<dbReference type="InterPro" id="IPR004181">
    <property type="entry name" value="Znf_MIZ"/>
</dbReference>
<evidence type="ECO:0000256" key="5">
    <source>
        <dbReference type="SAM" id="MobiDB-lite"/>
    </source>
</evidence>
<dbReference type="GO" id="GO:0000785">
    <property type="term" value="C:chromatin"/>
    <property type="evidence" value="ECO:0007669"/>
    <property type="project" value="TreeGrafter"/>
</dbReference>
<sequence>MLPPRLEVQLRICQYDELREQLDDFPMNMVIRLNDNLVTLPQAVSVRKDETPKRPGRPIDVTRLCRAHCNNQRLYVQWEVEAGKLSRRRLEYPCRSSVCKHLQCFDAKVFLEMNEKRASWICPVCYHPALYKDLIIDEYFINVIKQLPPGCSEIEINDDGSWVPVIKKETKKDGEAEPSDTPVMNCLVAPNEPDSPDSEVSTDCCIPRESNERTNRAKFLGLVDLTQESDDEDDDDGSKQGGASVGSHSTKSSTTSSSVIVLDSPQAAIATTPEDPITFKSVEDVLIMSGFGDCLPPPVKKRVVASMYRRDGSNDYRHQTTSSHQHRCSTAATSNARPAETLMDALGGGRRIPHGSAGADNCFPYFTSMFNCPVPSESMCPQSYGQGNGRINESVPAEYTGSANTYISPSYEPYMSSIYRSSMVPNGSHSDVTGKQVDGSIVDSYSRRTRPVAAHHVMYDRMNGHTDSALRSSLINDPSRSYTYSGPPPSTHPFTACMTATYQAQAQTQYVRSYISKRNQ</sequence>
<evidence type="ECO:0000256" key="4">
    <source>
        <dbReference type="PROSITE-ProRule" id="PRU00452"/>
    </source>
</evidence>
<dbReference type="OrthoDB" id="5875376at2759"/>
<feature type="compositionally biased region" description="Low complexity" evidence="5">
    <location>
        <begin position="245"/>
        <end position="258"/>
    </location>
</feature>
<evidence type="ECO:0000256" key="3">
    <source>
        <dbReference type="ARBA" id="ARBA00022833"/>
    </source>
</evidence>
<evidence type="ECO:0000256" key="2">
    <source>
        <dbReference type="ARBA" id="ARBA00022771"/>
    </source>
</evidence>
<dbReference type="Gene3D" id="3.30.40.10">
    <property type="entry name" value="Zinc/RING finger domain, C3HC4 (zinc finger)"/>
    <property type="match status" value="1"/>
</dbReference>
<dbReference type="AlphaFoldDB" id="A0A183INN1"/>
<feature type="region of interest" description="Disordered" evidence="5">
    <location>
        <begin position="313"/>
        <end position="334"/>
    </location>
</feature>
<dbReference type="PROSITE" id="PS51044">
    <property type="entry name" value="ZF_SP_RING"/>
    <property type="match status" value="1"/>
</dbReference>
<dbReference type="InterPro" id="IPR013083">
    <property type="entry name" value="Znf_RING/FYVE/PHD"/>
</dbReference>
<dbReference type="PANTHER" id="PTHR10782:SF94">
    <property type="entry name" value="SUPPRESSOR OF VARIEGATION 2-10, ISOFORM I"/>
    <property type="match status" value="1"/>
</dbReference>
<evidence type="ECO:0000313" key="9">
    <source>
        <dbReference type="WBParaSite" id="SBAD_0000544101-mRNA-1"/>
    </source>
</evidence>
<reference evidence="7 8" key="2">
    <citation type="submission" date="2018-11" db="EMBL/GenBank/DDBJ databases">
        <authorList>
            <consortium name="Pathogen Informatics"/>
        </authorList>
    </citation>
    <scope>NUCLEOTIDE SEQUENCE [LARGE SCALE GENOMIC DNA]</scope>
</reference>
<feature type="compositionally biased region" description="Polar residues" evidence="5">
    <location>
        <begin position="319"/>
        <end position="334"/>
    </location>
</feature>
<name>A0A183INN1_9BILA</name>
<feature type="compositionally biased region" description="Acidic residues" evidence="5">
    <location>
        <begin position="227"/>
        <end position="236"/>
    </location>
</feature>
<evidence type="ECO:0000313" key="7">
    <source>
        <dbReference type="EMBL" id="VDP06663.1"/>
    </source>
</evidence>
<dbReference type="GO" id="GO:0008270">
    <property type="term" value="F:zinc ion binding"/>
    <property type="evidence" value="ECO:0007669"/>
    <property type="project" value="UniProtKB-KW"/>
</dbReference>
<dbReference type="GO" id="GO:0003712">
    <property type="term" value="F:transcription coregulator activity"/>
    <property type="evidence" value="ECO:0007669"/>
    <property type="project" value="TreeGrafter"/>
</dbReference>
<organism evidence="9">
    <name type="scientific">Soboliphyme baturini</name>
    <dbReference type="NCBI Taxonomy" id="241478"/>
    <lineage>
        <taxon>Eukaryota</taxon>
        <taxon>Metazoa</taxon>
        <taxon>Ecdysozoa</taxon>
        <taxon>Nematoda</taxon>
        <taxon>Enoplea</taxon>
        <taxon>Dorylaimia</taxon>
        <taxon>Dioctophymatida</taxon>
        <taxon>Dioctophymatoidea</taxon>
        <taxon>Soboliphymatidae</taxon>
        <taxon>Soboliphyme</taxon>
    </lineage>
</organism>
<accession>A0A183INN1</accession>
<dbReference type="CDD" id="cd16650">
    <property type="entry name" value="SP-RING_PIAS-like"/>
    <property type="match status" value="1"/>
</dbReference>
<keyword evidence="8" id="KW-1185">Reference proteome</keyword>
<evidence type="ECO:0000256" key="1">
    <source>
        <dbReference type="ARBA" id="ARBA00022723"/>
    </source>
</evidence>
<dbReference type="GO" id="GO:0016925">
    <property type="term" value="P:protein sumoylation"/>
    <property type="evidence" value="ECO:0007669"/>
    <property type="project" value="TreeGrafter"/>
</dbReference>
<keyword evidence="1" id="KW-0479">Metal-binding</keyword>
<keyword evidence="2 4" id="KW-0863">Zinc-finger</keyword>
<feature type="region of interest" description="Disordered" evidence="5">
    <location>
        <begin position="170"/>
        <end position="207"/>
    </location>
</feature>
<dbReference type="GO" id="GO:0061665">
    <property type="term" value="F:SUMO ligase activity"/>
    <property type="evidence" value="ECO:0007669"/>
    <property type="project" value="TreeGrafter"/>
</dbReference>
<dbReference type="WBParaSite" id="SBAD_0000544101-mRNA-1">
    <property type="protein sequence ID" value="SBAD_0000544101-mRNA-1"/>
    <property type="gene ID" value="SBAD_0000544101"/>
</dbReference>
<dbReference type="GO" id="GO:0006357">
    <property type="term" value="P:regulation of transcription by RNA polymerase II"/>
    <property type="evidence" value="ECO:0007669"/>
    <property type="project" value="TreeGrafter"/>
</dbReference>
<keyword evidence="3" id="KW-0862">Zinc</keyword>